<name>A0A409WXY1_PSICY</name>
<evidence type="ECO:0000259" key="4">
    <source>
        <dbReference type="PROSITE" id="PS50081"/>
    </source>
</evidence>
<keyword evidence="6" id="KW-1185">Reference proteome</keyword>
<dbReference type="InterPro" id="IPR046349">
    <property type="entry name" value="C1-like_sf"/>
</dbReference>
<evidence type="ECO:0000256" key="2">
    <source>
        <dbReference type="ARBA" id="ARBA00022833"/>
    </source>
</evidence>
<evidence type="ECO:0000256" key="3">
    <source>
        <dbReference type="SAM" id="MobiDB-lite"/>
    </source>
</evidence>
<evidence type="ECO:0000313" key="5">
    <source>
        <dbReference type="EMBL" id="PPQ83349.1"/>
    </source>
</evidence>
<proteinExistence type="predicted"/>
<feature type="region of interest" description="Disordered" evidence="3">
    <location>
        <begin position="185"/>
        <end position="234"/>
    </location>
</feature>
<feature type="domain" description="Phorbol-ester/DAG-type" evidence="4">
    <location>
        <begin position="620"/>
        <end position="672"/>
    </location>
</feature>
<dbReference type="EMBL" id="NHYD01003027">
    <property type="protein sequence ID" value="PPQ83349.1"/>
    <property type="molecule type" value="Genomic_DNA"/>
</dbReference>
<dbReference type="SUPFAM" id="SSF57889">
    <property type="entry name" value="Cysteine-rich domain"/>
    <property type="match status" value="1"/>
</dbReference>
<dbReference type="PROSITE" id="PS00479">
    <property type="entry name" value="ZF_DAG_PE_1"/>
    <property type="match status" value="1"/>
</dbReference>
<feature type="region of interest" description="Disordered" evidence="3">
    <location>
        <begin position="395"/>
        <end position="418"/>
    </location>
</feature>
<feature type="region of interest" description="Disordered" evidence="3">
    <location>
        <begin position="2309"/>
        <end position="2330"/>
    </location>
</feature>
<keyword evidence="1" id="KW-0479">Metal-binding</keyword>
<organism evidence="5 6">
    <name type="scientific">Psilocybe cyanescens</name>
    <dbReference type="NCBI Taxonomy" id="93625"/>
    <lineage>
        <taxon>Eukaryota</taxon>
        <taxon>Fungi</taxon>
        <taxon>Dikarya</taxon>
        <taxon>Basidiomycota</taxon>
        <taxon>Agaricomycotina</taxon>
        <taxon>Agaricomycetes</taxon>
        <taxon>Agaricomycetidae</taxon>
        <taxon>Agaricales</taxon>
        <taxon>Agaricineae</taxon>
        <taxon>Strophariaceae</taxon>
        <taxon>Psilocybe</taxon>
    </lineage>
</organism>
<dbReference type="GO" id="GO:0046872">
    <property type="term" value="F:metal ion binding"/>
    <property type="evidence" value="ECO:0007669"/>
    <property type="project" value="UniProtKB-KW"/>
</dbReference>
<dbReference type="InParanoid" id="A0A409WXY1"/>
<sequence length="2330" mass="262278">MTDGPNWNNLSRIDTNVNFTFNVYDDPWEPQASPTRELSNEPTSGGLPVSPTTRTSFSPYTVEPPSNVLPSTNTRALNESRKLLSHVLVQLANRTKPESVVDSLTSIVHGSTERGFGALAESLREAVKLGSRQEYRSEKRSVNVTEHSDDENDSTFTTDDTIELMMQLKDVLTMSLAQGWQIFDDRRQPLNSPDNQDSRGEGMRDSRLSSPFKKSRRISKSPGKRSRSSSPQRGQIHVPELLSLCVSILHSIVSEDCRYRVASPRPSRPPNTLQFLTLNVAQFLIYSHRHNPRVISQIAFAVIPAFFTFPYQMHARLLLFFESNVIRTILQHLHHIQGLSSSDEQNGMLVHVIKASLSCPFAVDDQHNGFNGEYDDDDDDPIVSIQIDEVPAEGLTSQSGSKWTSVSNSTNEVQSTNNPRQPTTIYYLSFLLPPLIGAMLDSLNKPEDTNESNVEVSYRLTSLLRLISSSKLDTYNDLLEIIAYRGSKARRMAITSLARLWPSSVGHAIISSPFCVFDNSRNSYAHHFVPWYFAGLQRRARLEGMLHEDCRSCLKPITEFALLCPLCLTAIHFDCYDYPQGNYEIQYSMADDARVHIAMYRFSDLQPNVDIATSIYNPCNHQLKPANWFTLCLCFACWTPLWGCFSQGLKCEWCQMSLHKKCVPSLEPSRKCGSYQVTSKEIIINWATFRRSCLDYFEVLRFTDEQLNNCSYEEVAIFHNVLQIQQQIIVNGIEFGSVVIAEEDNSTQHGARQLKTFELHQVIQRCHDILASGVLEYSPLTQQYVQDNDATKSKPSIMFDWSYLEYVTATIKTSFPQSRNTIQTASNLLNVDQFPNISDDDAESIAYPFESASIIHMRNILAIDFTIRLEPAAKFILNQLHHLSFFERVDRNPLPFEDIFKEKDVKCMFPLPLGLDLSMNVETLVSSVEASLGDLDLSTNEFGFLLLTRRFWPNGLASEYGLKRLAMRVILWILDEDDSLAVILREFVAKQKPLPGVRYERYGQPWPMLSDLRPGLANLASNGGDYVTARRSLIARFAVPWLFELRNLHPQFYCQTIFDTCSQAVADRNFAEIDILLHTGTAKNLSKRCDDLLRAIVKLCQCSVIFDAFDEIFIRWINLVIDLNEVDKPMPSLVRLWGNETDAAQRSTVMVDPTSNPSLALHVDPLRAILNFARESPVGLSRSLTYLSSVIKSGINIPTTSFKQFLKLTMSDKLNRFENANMLSKAVLLSLWLTSSGRQDLQGVISSLQSHLAPKIIESLFSVADASIPVVIIRRSLAACLRIYGCERSRILAAGMVLSEELQELPSRRKVNVHGSGVIDPVFIEPEILDALHLYLQSNVNDVTSLVAKFLNMFIMESPFLEGFEIDNFILRSGKLLALCTWNVYDIQQEDLALVRTNLLLRSLLIDPEHFQEILRTCMDFSASSIEQRLSGVNRLFRMISDVTSPAFNVEGRQWRSSVIEIFYFFFTALWADPNEEIRIAVRTFSSVLLPVHFEVISQCWNESLIKAPITERARLVGFLIQLRPHFPAWRVLGWEQIIDTLMEYDYDPNGTDTPFISPADPPLDERAREVYNLSSTDPDLSHLRISLVLLSLQMIADGIEIDNFSIMKLKVQFVQIAGFSRVSVIPTPSGQSFHLQFDNITDISESAYPCVEELVRVIDAPHYAKLPYTALGIPNGPDDKTINVLVGSTFLDASLCILWKLRDLSSLPVLTLKSALEALHIAIHKYDFEDRLFRHLQPLLRGAILRATGLLSKDISYEIRQLSLSIAHASIKKWHTFLGATVATILELVAAEIASQIRNSQDALVVHGKLLIGTALQSFCQSGLLLSLMRRPLQTEFFTVLNEVFNGQGKDTSLIPQFICDPLLRDTFSRATECDPTIFPTVLQNIATFVEVVYNEGYSLDLLMFTGQHLIQLVRRMSDGTIDGADPSPVISISVTLIRNNKKHAKDLLPYVDTVVRVVSNRLHVKTPDLFRLIQATAAYRSETPETSAGVIDIVGVLFEILLDGFRMKTKILPLTMKSLIECLTTSEDANTLPPSSIHNLIFRNMADDAYAFLQNYLWHDESIESDFQAVVATGKLLLSIANQDPSVFQRFMDQSSDKSLRPPLSIRTWNVLLLATLQEGNDDWTTMIFGYFSTFSNTYSALLRSYVTSGISTAAAATTDVNQVHISMKLWLKLAHSVSKLTQGGETVVYGVWNELWPAFEGFLGVLETEAQVGLYPTLTSLACTSVADILLYIHTLKSSLALDTSSHISILNRLRLLARGDSLSGKITRAVRVMSEPPSETLSNSILSEQIGKELVAAEKIRIAESKRDHGRVPGERSRKDGRMPAA</sequence>
<accession>A0A409WXY1</accession>
<dbReference type="OrthoDB" id="6270916at2759"/>
<dbReference type="PROSITE" id="PS50081">
    <property type="entry name" value="ZF_DAG_PE_2"/>
    <property type="match status" value="1"/>
</dbReference>
<evidence type="ECO:0000313" key="6">
    <source>
        <dbReference type="Proteomes" id="UP000283269"/>
    </source>
</evidence>
<feature type="compositionally biased region" description="Basic and acidic residues" evidence="3">
    <location>
        <begin position="196"/>
        <end position="207"/>
    </location>
</feature>
<feature type="compositionally biased region" description="Basic residues" evidence="3">
    <location>
        <begin position="213"/>
        <end position="227"/>
    </location>
</feature>
<dbReference type="Proteomes" id="UP000283269">
    <property type="component" value="Unassembled WGS sequence"/>
</dbReference>
<feature type="region of interest" description="Disordered" evidence="3">
    <location>
        <begin position="132"/>
        <end position="158"/>
    </location>
</feature>
<feature type="compositionally biased region" description="Polar residues" evidence="3">
    <location>
        <begin position="32"/>
        <end position="43"/>
    </location>
</feature>
<feature type="compositionally biased region" description="Basic and acidic residues" evidence="3">
    <location>
        <begin position="132"/>
        <end position="141"/>
    </location>
</feature>
<feature type="region of interest" description="Disordered" evidence="3">
    <location>
        <begin position="28"/>
        <end position="73"/>
    </location>
</feature>
<protein>
    <recommendedName>
        <fullName evidence="4">Phorbol-ester/DAG-type domain-containing protein</fullName>
    </recommendedName>
</protein>
<comment type="caution">
    <text evidence="5">The sequence shown here is derived from an EMBL/GenBank/DDBJ whole genome shotgun (WGS) entry which is preliminary data.</text>
</comment>
<evidence type="ECO:0000256" key="1">
    <source>
        <dbReference type="ARBA" id="ARBA00022723"/>
    </source>
</evidence>
<feature type="compositionally biased region" description="Polar residues" evidence="3">
    <location>
        <begin position="50"/>
        <end position="59"/>
    </location>
</feature>
<reference evidence="5 6" key="1">
    <citation type="journal article" date="2018" name="Evol. Lett.">
        <title>Horizontal gene cluster transfer increased hallucinogenic mushroom diversity.</title>
        <authorList>
            <person name="Reynolds H.T."/>
            <person name="Vijayakumar V."/>
            <person name="Gluck-Thaler E."/>
            <person name="Korotkin H.B."/>
            <person name="Matheny P.B."/>
            <person name="Slot J.C."/>
        </authorList>
    </citation>
    <scope>NUCLEOTIDE SEQUENCE [LARGE SCALE GENOMIC DNA]</scope>
    <source>
        <strain evidence="5 6">2631</strain>
    </source>
</reference>
<dbReference type="InterPro" id="IPR002219">
    <property type="entry name" value="PKC_DAG/PE"/>
</dbReference>
<dbReference type="Gene3D" id="3.30.60.20">
    <property type="match status" value="1"/>
</dbReference>
<dbReference type="STRING" id="93625.A0A409WXY1"/>
<dbReference type="CDD" id="cd00029">
    <property type="entry name" value="C1"/>
    <property type="match status" value="1"/>
</dbReference>
<keyword evidence="2" id="KW-0862">Zinc</keyword>
<gene>
    <name evidence="5" type="ORF">CVT25_003988</name>
</gene>
<dbReference type="Pfam" id="PF00130">
    <property type="entry name" value="C1_1"/>
    <property type="match status" value="1"/>
</dbReference>